<sequence length="133" mass="15120">MVKTTPINLPDTEASSPALRDESRFNLHTMTVKDFDTVGGIRVKLSLNPQDIKMLKRLFAVYFCLALLAAYTTALSTLDSKDDSEFKILSVVKRTPRICRAACDCSIWTRRACNYCKYLRELCRRTHGHEVTA</sequence>
<dbReference type="Proteomes" id="UP001283361">
    <property type="component" value="Unassembled WGS sequence"/>
</dbReference>
<evidence type="ECO:0000313" key="3">
    <source>
        <dbReference type="Proteomes" id="UP001283361"/>
    </source>
</evidence>
<reference evidence="2" key="1">
    <citation type="journal article" date="2023" name="G3 (Bethesda)">
        <title>A reference genome for the long-term kleptoplast-retaining sea slug Elysia crispata morphotype clarki.</title>
        <authorList>
            <person name="Eastman K.E."/>
            <person name="Pendleton A.L."/>
            <person name="Shaikh M.A."/>
            <person name="Suttiyut T."/>
            <person name="Ogas R."/>
            <person name="Tomko P."/>
            <person name="Gavelis G."/>
            <person name="Widhalm J.R."/>
            <person name="Wisecaver J.H."/>
        </authorList>
    </citation>
    <scope>NUCLEOTIDE SEQUENCE</scope>
    <source>
        <strain evidence="2">ECLA1</strain>
    </source>
</reference>
<keyword evidence="1" id="KW-1133">Transmembrane helix</keyword>
<accession>A0AAE1E3Y7</accession>
<evidence type="ECO:0000313" key="2">
    <source>
        <dbReference type="EMBL" id="KAK3791983.1"/>
    </source>
</evidence>
<organism evidence="2 3">
    <name type="scientific">Elysia crispata</name>
    <name type="common">lettuce slug</name>
    <dbReference type="NCBI Taxonomy" id="231223"/>
    <lineage>
        <taxon>Eukaryota</taxon>
        <taxon>Metazoa</taxon>
        <taxon>Spiralia</taxon>
        <taxon>Lophotrochozoa</taxon>
        <taxon>Mollusca</taxon>
        <taxon>Gastropoda</taxon>
        <taxon>Heterobranchia</taxon>
        <taxon>Euthyneura</taxon>
        <taxon>Panpulmonata</taxon>
        <taxon>Sacoglossa</taxon>
        <taxon>Placobranchoidea</taxon>
        <taxon>Plakobranchidae</taxon>
        <taxon>Elysia</taxon>
    </lineage>
</organism>
<comment type="caution">
    <text evidence="2">The sequence shown here is derived from an EMBL/GenBank/DDBJ whole genome shotgun (WGS) entry which is preliminary data.</text>
</comment>
<dbReference type="EMBL" id="JAWDGP010001404">
    <property type="protein sequence ID" value="KAK3791983.1"/>
    <property type="molecule type" value="Genomic_DNA"/>
</dbReference>
<keyword evidence="1" id="KW-0812">Transmembrane</keyword>
<feature type="transmembrane region" description="Helical" evidence="1">
    <location>
        <begin position="59"/>
        <end position="78"/>
    </location>
</feature>
<dbReference type="AlphaFoldDB" id="A0AAE1E3Y7"/>
<keyword evidence="1" id="KW-0472">Membrane</keyword>
<name>A0AAE1E3Y7_9GAST</name>
<proteinExistence type="predicted"/>
<keyword evidence="3" id="KW-1185">Reference proteome</keyword>
<evidence type="ECO:0000256" key="1">
    <source>
        <dbReference type="SAM" id="Phobius"/>
    </source>
</evidence>
<protein>
    <submittedName>
        <fullName evidence="2">Uncharacterized protein</fullName>
    </submittedName>
</protein>
<gene>
    <name evidence="2" type="ORF">RRG08_035472</name>
</gene>